<protein>
    <submittedName>
        <fullName evidence="4">DnaJ domain-containing protein</fullName>
    </submittedName>
</protein>
<dbReference type="CDD" id="cd10747">
    <property type="entry name" value="DnaJ_C"/>
    <property type="match status" value="1"/>
</dbReference>
<dbReference type="InterPro" id="IPR002939">
    <property type="entry name" value="DnaJ_C"/>
</dbReference>
<dbReference type="Pfam" id="PF01556">
    <property type="entry name" value="DnaJ_C"/>
    <property type="match status" value="1"/>
</dbReference>
<dbReference type="Gene3D" id="2.60.260.20">
    <property type="entry name" value="Urease metallochaperone UreE, N-terminal domain"/>
    <property type="match status" value="2"/>
</dbReference>
<dbReference type="InterPro" id="IPR036869">
    <property type="entry name" value="J_dom_sf"/>
</dbReference>
<dbReference type="SUPFAM" id="SSF49493">
    <property type="entry name" value="HSP40/DnaJ peptide-binding domain"/>
    <property type="match status" value="2"/>
</dbReference>
<dbReference type="PRINTS" id="PR00625">
    <property type="entry name" value="JDOMAIN"/>
</dbReference>
<dbReference type="GO" id="GO:0006457">
    <property type="term" value="P:protein folding"/>
    <property type="evidence" value="ECO:0007669"/>
    <property type="project" value="InterPro"/>
</dbReference>
<dbReference type="SMART" id="SM00271">
    <property type="entry name" value="DnaJ"/>
    <property type="match status" value="1"/>
</dbReference>
<evidence type="ECO:0000256" key="2">
    <source>
        <dbReference type="SAM" id="MobiDB-lite"/>
    </source>
</evidence>
<dbReference type="PANTHER" id="PTHR24078:SF553">
    <property type="entry name" value="DNAJ HOMOLOG SUBFAMILY B MEMBER 5"/>
    <property type="match status" value="1"/>
</dbReference>
<feature type="region of interest" description="Disordered" evidence="2">
    <location>
        <begin position="321"/>
        <end position="343"/>
    </location>
</feature>
<dbReference type="FunFam" id="2.60.260.20:FF:000015">
    <property type="entry name" value="Heat shock protein 40"/>
    <property type="match status" value="1"/>
</dbReference>
<sequence length="343" mass="37726">MDNPEYYSVLGLQRGATDADIKQAFRKLAMRWHPDKNRDNAEEASRTFQEIGEAYDVLSDKAKRAVYDRYGYEGLRDGVPGPDGAPGTGYNYKQNAAEIFESFFGTRNPFADFGFGDSTPFAARLRKPGPRKAEPVVRDLVCTLEELFNGCTKRLKITRKRFAPDGELRDESKEVTVDVRPGWKRGTRVTFPSEGDEAPGIVPADVVFVVQEAPHARFSRGDGAQLVYCAPLSLADALTDCVLEVPTLDGRVLSLPCPEVVSPGYEKRVPKEGMPISKKPGQRGDLILRFKIVFPKYLPDDKKLKIRHILAGEIDMGEGHTGGIEAAAPKRSATAPRVSPGAA</sequence>
<dbReference type="InterPro" id="IPR001623">
    <property type="entry name" value="DnaJ_domain"/>
</dbReference>
<dbReference type="CDD" id="cd06257">
    <property type="entry name" value="DnaJ"/>
    <property type="match status" value="1"/>
</dbReference>
<dbReference type="PROSITE" id="PS00636">
    <property type="entry name" value="DNAJ_1"/>
    <property type="match status" value="1"/>
</dbReference>
<dbReference type="InterPro" id="IPR018253">
    <property type="entry name" value="DnaJ_domain_CS"/>
</dbReference>
<dbReference type="InterPro" id="IPR051339">
    <property type="entry name" value="DnaJ_subfamily_B"/>
</dbReference>
<dbReference type="InterPro" id="IPR008971">
    <property type="entry name" value="HSP40/DnaJ_pept-bd"/>
</dbReference>
<keyword evidence="5" id="KW-1185">Reference proteome</keyword>
<dbReference type="GO" id="GO:0005829">
    <property type="term" value="C:cytosol"/>
    <property type="evidence" value="ECO:0007669"/>
    <property type="project" value="TreeGrafter"/>
</dbReference>
<dbReference type="EMBL" id="JAFCMP010000523">
    <property type="protein sequence ID" value="KAG5177702.1"/>
    <property type="molecule type" value="Genomic_DNA"/>
</dbReference>
<keyword evidence="1" id="KW-0143">Chaperone</keyword>
<evidence type="ECO:0000313" key="4">
    <source>
        <dbReference type="EMBL" id="KAG5177702.1"/>
    </source>
</evidence>
<proteinExistence type="predicted"/>
<reference evidence="4" key="1">
    <citation type="submission" date="2021-02" db="EMBL/GenBank/DDBJ databases">
        <title>First Annotated Genome of the Yellow-green Alga Tribonema minus.</title>
        <authorList>
            <person name="Mahan K.M."/>
        </authorList>
    </citation>
    <scope>NUCLEOTIDE SEQUENCE</scope>
    <source>
        <strain evidence="4">UTEX B ZZ1240</strain>
    </source>
</reference>
<evidence type="ECO:0000259" key="3">
    <source>
        <dbReference type="PROSITE" id="PS50076"/>
    </source>
</evidence>
<comment type="caution">
    <text evidence="4">The sequence shown here is derived from an EMBL/GenBank/DDBJ whole genome shotgun (WGS) entry which is preliminary data.</text>
</comment>
<dbReference type="FunFam" id="2.60.260.20:FF:000006">
    <property type="entry name" value="DnaJ subfamily B member 13"/>
    <property type="match status" value="1"/>
</dbReference>
<name>A0A836C9Z0_9STRA</name>
<dbReference type="PANTHER" id="PTHR24078">
    <property type="entry name" value="DNAJ HOMOLOG SUBFAMILY C MEMBER"/>
    <property type="match status" value="1"/>
</dbReference>
<dbReference type="SUPFAM" id="SSF46565">
    <property type="entry name" value="Chaperone J-domain"/>
    <property type="match status" value="1"/>
</dbReference>
<dbReference type="PROSITE" id="PS50076">
    <property type="entry name" value="DNAJ_2"/>
    <property type="match status" value="1"/>
</dbReference>
<dbReference type="OrthoDB" id="550424at2759"/>
<accession>A0A836C9Z0</accession>
<dbReference type="GO" id="GO:0051087">
    <property type="term" value="F:protein-folding chaperone binding"/>
    <property type="evidence" value="ECO:0007669"/>
    <property type="project" value="TreeGrafter"/>
</dbReference>
<dbReference type="AlphaFoldDB" id="A0A836C9Z0"/>
<dbReference type="GO" id="GO:0051082">
    <property type="term" value="F:unfolded protein binding"/>
    <property type="evidence" value="ECO:0007669"/>
    <property type="project" value="InterPro"/>
</dbReference>
<dbReference type="Pfam" id="PF00226">
    <property type="entry name" value="DnaJ"/>
    <property type="match status" value="1"/>
</dbReference>
<dbReference type="Proteomes" id="UP000664859">
    <property type="component" value="Unassembled WGS sequence"/>
</dbReference>
<gene>
    <name evidence="4" type="ORF">JKP88DRAFT_270687</name>
</gene>
<dbReference type="FunFam" id="1.10.287.110:FF:000106">
    <property type="entry name" value="Putative heat shock protein-like protein"/>
    <property type="match status" value="1"/>
</dbReference>
<evidence type="ECO:0000313" key="5">
    <source>
        <dbReference type="Proteomes" id="UP000664859"/>
    </source>
</evidence>
<organism evidence="4 5">
    <name type="scientific">Tribonema minus</name>
    <dbReference type="NCBI Taxonomy" id="303371"/>
    <lineage>
        <taxon>Eukaryota</taxon>
        <taxon>Sar</taxon>
        <taxon>Stramenopiles</taxon>
        <taxon>Ochrophyta</taxon>
        <taxon>PX clade</taxon>
        <taxon>Xanthophyceae</taxon>
        <taxon>Tribonematales</taxon>
        <taxon>Tribonemataceae</taxon>
        <taxon>Tribonema</taxon>
    </lineage>
</organism>
<evidence type="ECO:0000256" key="1">
    <source>
        <dbReference type="ARBA" id="ARBA00023186"/>
    </source>
</evidence>
<dbReference type="Gene3D" id="1.10.287.110">
    <property type="entry name" value="DnaJ domain"/>
    <property type="match status" value="1"/>
</dbReference>
<feature type="domain" description="J" evidence="3">
    <location>
        <begin position="5"/>
        <end position="71"/>
    </location>
</feature>